<reference evidence="2 3" key="1">
    <citation type="submission" date="2018-06" db="EMBL/GenBank/DDBJ databases">
        <authorList>
            <consortium name="Pathogen Informatics"/>
            <person name="Doyle S."/>
        </authorList>
    </citation>
    <scope>NUCLEOTIDE SEQUENCE [LARGE SCALE GENOMIC DNA]</scope>
    <source>
        <strain evidence="2 3">NCTC13148</strain>
    </source>
</reference>
<feature type="domain" description="TcfC Usher-like barrel" evidence="1">
    <location>
        <begin position="10"/>
        <end position="120"/>
    </location>
</feature>
<accession>A0A377C3E9</accession>
<organism evidence="2 3">
    <name type="scientific">Escherichia coli</name>
    <dbReference type="NCBI Taxonomy" id="562"/>
    <lineage>
        <taxon>Bacteria</taxon>
        <taxon>Pseudomonadati</taxon>
        <taxon>Pseudomonadota</taxon>
        <taxon>Gammaproteobacteria</taxon>
        <taxon>Enterobacterales</taxon>
        <taxon>Enterobacteriaceae</taxon>
        <taxon>Escherichia</taxon>
    </lineage>
</organism>
<dbReference type="InterPro" id="IPR035224">
    <property type="entry name" value="Usher_TcfC"/>
</dbReference>
<sequence length="252" mass="27439">MSTLPYLTVYDRKNHDHLSAFTGTYSSTLAVSRYGVNLGASGTDDLLGAVLVDVKGFSEQDEESQDLQLEARVAGSRTLQLGQSDSVLFPYPGFQSGFVEVNDSSQGNQQGTTNIINGAGNRELMLLPGKLRYREVSASFNYNYIGRLLLPASVEKFPLVGLNSAMLLVAEDGGFTLEINGSEKELYLLSGQQFLKCPLSVVKKRASIRYSGDVTCSVVTYSQLPESIQVQAQLKQPKLRGNVQTAQREVAP</sequence>
<proteinExistence type="predicted"/>
<evidence type="ECO:0000259" key="1">
    <source>
        <dbReference type="Pfam" id="PF17271"/>
    </source>
</evidence>
<dbReference type="EMBL" id="UGET01000004">
    <property type="protein sequence ID" value="STL82604.1"/>
    <property type="molecule type" value="Genomic_DNA"/>
</dbReference>
<dbReference type="Pfam" id="PF17271">
    <property type="entry name" value="Usher_TcfC"/>
    <property type="match status" value="1"/>
</dbReference>
<evidence type="ECO:0000313" key="3">
    <source>
        <dbReference type="Proteomes" id="UP000254255"/>
    </source>
</evidence>
<dbReference type="Proteomes" id="UP000254255">
    <property type="component" value="Unassembled WGS sequence"/>
</dbReference>
<name>A0A377C3E9_ECOLX</name>
<gene>
    <name evidence="2" type="ORF">NCTC13148_03157</name>
</gene>
<evidence type="ECO:0000313" key="2">
    <source>
        <dbReference type="EMBL" id="STL82604.1"/>
    </source>
</evidence>
<dbReference type="AlphaFoldDB" id="A0A377C3E9"/>
<protein>
    <submittedName>
        <fullName evidence="2">Outer membrane fimbrial user protein</fullName>
    </submittedName>
</protein>